<dbReference type="GeneID" id="20240245"/>
<protein>
    <submittedName>
        <fullName evidence="2">Uncharacterized protein</fullName>
    </submittedName>
</protein>
<dbReference type="AlphaFoldDB" id="V4BHF7"/>
<reference evidence="2 3" key="1">
    <citation type="journal article" date="2013" name="Nature">
        <title>Insights into bilaterian evolution from three spiralian genomes.</title>
        <authorList>
            <person name="Simakov O."/>
            <person name="Marletaz F."/>
            <person name="Cho S.J."/>
            <person name="Edsinger-Gonzales E."/>
            <person name="Havlak P."/>
            <person name="Hellsten U."/>
            <person name="Kuo D.H."/>
            <person name="Larsson T."/>
            <person name="Lv J."/>
            <person name="Arendt D."/>
            <person name="Savage R."/>
            <person name="Osoegawa K."/>
            <person name="de Jong P."/>
            <person name="Grimwood J."/>
            <person name="Chapman J.A."/>
            <person name="Shapiro H."/>
            <person name="Aerts A."/>
            <person name="Otillar R.P."/>
            <person name="Terry A.Y."/>
            <person name="Boore J.L."/>
            <person name="Grigoriev I.V."/>
            <person name="Lindberg D.R."/>
            <person name="Seaver E.C."/>
            <person name="Weisblat D.A."/>
            <person name="Putnam N.H."/>
            <person name="Rokhsar D.S."/>
        </authorList>
    </citation>
    <scope>NUCLEOTIDE SEQUENCE [LARGE SCALE GENOMIC DNA]</scope>
</reference>
<proteinExistence type="predicted"/>
<dbReference type="KEGG" id="lgi:LOTGIDRAFT_166040"/>
<feature type="compositionally biased region" description="Basic and acidic residues" evidence="1">
    <location>
        <begin position="103"/>
        <end position="112"/>
    </location>
</feature>
<sequence>MLPDHNQFTYSIQRQTFYKHFMGVIVTLVELNLTTDKGRILTRIKLLCWCLRVGPNDLSAFAMPLMDSDYTEGAGAMEDDFRQRSGSGGIKSLFGTKPRQRNKSGDELKGDKNSSPTSGSKMKNFFESIRPRSKSDVSGMKKPGKKAAAAAQNMDRSMDESTLAPQLNSHGAVNSSVSQGATSHGAAAVTPVPKGPSKTLTPMSEILEGQMYNFGDKMTERNRHKSGPATPVEQFMSKFRNRSNSDSKPKKPTPTSPHEKTLSPPSSPKPHLDVSGDHSTLVKHRRRDFRNEVNDSGIHIHVYIKVIHRPTHAMSAF</sequence>
<dbReference type="CTD" id="20240245"/>
<dbReference type="RefSeq" id="XP_009061333.1">
    <property type="nucleotide sequence ID" value="XM_009063085.1"/>
</dbReference>
<evidence type="ECO:0000313" key="3">
    <source>
        <dbReference type="Proteomes" id="UP000030746"/>
    </source>
</evidence>
<dbReference type="EMBL" id="KB202793">
    <property type="protein sequence ID" value="ESO88019.1"/>
    <property type="molecule type" value="Genomic_DNA"/>
</dbReference>
<dbReference type="Proteomes" id="UP000030746">
    <property type="component" value="Unassembled WGS sequence"/>
</dbReference>
<dbReference type="OrthoDB" id="6150437at2759"/>
<organism evidence="2 3">
    <name type="scientific">Lottia gigantea</name>
    <name type="common">Giant owl limpet</name>
    <dbReference type="NCBI Taxonomy" id="225164"/>
    <lineage>
        <taxon>Eukaryota</taxon>
        <taxon>Metazoa</taxon>
        <taxon>Spiralia</taxon>
        <taxon>Lophotrochozoa</taxon>
        <taxon>Mollusca</taxon>
        <taxon>Gastropoda</taxon>
        <taxon>Patellogastropoda</taxon>
        <taxon>Lottioidea</taxon>
        <taxon>Lottiidae</taxon>
        <taxon>Lottia</taxon>
    </lineage>
</organism>
<feature type="region of interest" description="Disordered" evidence="1">
    <location>
        <begin position="239"/>
        <end position="282"/>
    </location>
</feature>
<dbReference type="HOGENOM" id="CLU_877960_0_0_1"/>
<accession>V4BHF7</accession>
<evidence type="ECO:0000256" key="1">
    <source>
        <dbReference type="SAM" id="MobiDB-lite"/>
    </source>
</evidence>
<gene>
    <name evidence="2" type="ORF">LOTGIDRAFT_166040</name>
</gene>
<feature type="compositionally biased region" description="Polar residues" evidence="1">
    <location>
        <begin position="163"/>
        <end position="182"/>
    </location>
</feature>
<feature type="region of interest" description="Disordered" evidence="1">
    <location>
        <begin position="79"/>
        <end position="198"/>
    </location>
</feature>
<name>V4BHF7_LOTGI</name>
<evidence type="ECO:0000313" key="2">
    <source>
        <dbReference type="EMBL" id="ESO88019.1"/>
    </source>
</evidence>
<keyword evidence="3" id="KW-1185">Reference proteome</keyword>
<dbReference type="STRING" id="225164.V4BHF7"/>